<protein>
    <recommendedName>
        <fullName evidence="9">Zn(2)-C6 fungal-type domain-containing protein</fullName>
    </recommendedName>
</protein>
<organism evidence="7 8">
    <name type="scientific">Rasamsonia emersonii (strain ATCC 16479 / CBS 393.64 / IMI 116815)</name>
    <dbReference type="NCBI Taxonomy" id="1408163"/>
    <lineage>
        <taxon>Eukaryota</taxon>
        <taxon>Fungi</taxon>
        <taxon>Dikarya</taxon>
        <taxon>Ascomycota</taxon>
        <taxon>Pezizomycotina</taxon>
        <taxon>Eurotiomycetes</taxon>
        <taxon>Eurotiomycetidae</taxon>
        <taxon>Eurotiales</taxon>
        <taxon>Trichocomaceae</taxon>
        <taxon>Rasamsonia</taxon>
    </lineage>
</organism>
<dbReference type="GO" id="GO:0000976">
    <property type="term" value="F:transcription cis-regulatory region binding"/>
    <property type="evidence" value="ECO:0007669"/>
    <property type="project" value="TreeGrafter"/>
</dbReference>
<feature type="region of interest" description="Disordered" evidence="6">
    <location>
        <begin position="62"/>
        <end position="82"/>
    </location>
</feature>
<keyword evidence="3" id="KW-0238">DNA-binding</keyword>
<dbReference type="STRING" id="1408163.A0A0F4YG19"/>
<dbReference type="GO" id="GO:0000981">
    <property type="term" value="F:DNA-binding transcription factor activity, RNA polymerase II-specific"/>
    <property type="evidence" value="ECO:0007669"/>
    <property type="project" value="InterPro"/>
</dbReference>
<evidence type="ECO:0000256" key="2">
    <source>
        <dbReference type="ARBA" id="ARBA00023015"/>
    </source>
</evidence>
<proteinExistence type="predicted"/>
<dbReference type="RefSeq" id="XP_013323498.1">
    <property type="nucleotide sequence ID" value="XM_013468044.1"/>
</dbReference>
<keyword evidence="4" id="KW-0804">Transcription</keyword>
<dbReference type="GO" id="GO:0005634">
    <property type="term" value="C:nucleus"/>
    <property type="evidence" value="ECO:0007669"/>
    <property type="project" value="UniProtKB-SubCell"/>
</dbReference>
<comment type="subcellular location">
    <subcellularLocation>
        <location evidence="1">Nucleus</location>
    </subcellularLocation>
</comment>
<reference evidence="7 8" key="1">
    <citation type="submission" date="2015-04" db="EMBL/GenBank/DDBJ databases">
        <authorList>
            <person name="Heijne W.H."/>
            <person name="Fedorova N.D."/>
            <person name="Nierman W.C."/>
            <person name="Vollebregt A.W."/>
            <person name="Zhao Z."/>
            <person name="Wu L."/>
            <person name="Kumar M."/>
            <person name="Stam H."/>
            <person name="van den Berg M.A."/>
            <person name="Pel H.J."/>
        </authorList>
    </citation>
    <scope>NUCLEOTIDE SEQUENCE [LARGE SCALE GENOMIC DNA]</scope>
    <source>
        <strain evidence="7 8">CBS 393.64</strain>
    </source>
</reference>
<dbReference type="GO" id="GO:0008270">
    <property type="term" value="F:zinc ion binding"/>
    <property type="evidence" value="ECO:0007669"/>
    <property type="project" value="InterPro"/>
</dbReference>
<gene>
    <name evidence="7" type="ORF">T310_9500</name>
</gene>
<dbReference type="InterPro" id="IPR051089">
    <property type="entry name" value="prtT"/>
</dbReference>
<accession>A0A0F4YG19</accession>
<evidence type="ECO:0000256" key="1">
    <source>
        <dbReference type="ARBA" id="ARBA00004123"/>
    </source>
</evidence>
<dbReference type="OrthoDB" id="5226580at2759"/>
<keyword evidence="2" id="KW-0805">Transcription regulation</keyword>
<dbReference type="PANTHER" id="PTHR31845:SF10">
    <property type="entry name" value="ZN(II)2CYS6 TRANSCRIPTION FACTOR (EUROFUNG)"/>
    <property type="match status" value="1"/>
</dbReference>
<dbReference type="Gene3D" id="4.10.240.10">
    <property type="entry name" value="Zn(2)-C6 fungal-type DNA-binding domain"/>
    <property type="match status" value="1"/>
</dbReference>
<evidence type="ECO:0000256" key="3">
    <source>
        <dbReference type="ARBA" id="ARBA00023125"/>
    </source>
</evidence>
<feature type="region of interest" description="Disordered" evidence="6">
    <location>
        <begin position="143"/>
        <end position="167"/>
    </location>
</feature>
<dbReference type="Proteomes" id="UP000053958">
    <property type="component" value="Unassembled WGS sequence"/>
</dbReference>
<dbReference type="PANTHER" id="PTHR31845">
    <property type="entry name" value="FINGER DOMAIN PROTEIN, PUTATIVE-RELATED"/>
    <property type="match status" value="1"/>
</dbReference>
<feature type="region of interest" description="Disordered" evidence="6">
    <location>
        <begin position="97"/>
        <end position="126"/>
    </location>
</feature>
<evidence type="ECO:0008006" key="9">
    <source>
        <dbReference type="Google" id="ProtNLM"/>
    </source>
</evidence>
<name>A0A0F4YG19_RASE3</name>
<dbReference type="EMBL" id="LASV01000732">
    <property type="protein sequence ID" value="KKA16886.1"/>
    <property type="molecule type" value="Genomic_DNA"/>
</dbReference>
<evidence type="ECO:0000256" key="6">
    <source>
        <dbReference type="SAM" id="MobiDB-lite"/>
    </source>
</evidence>
<feature type="region of interest" description="Disordered" evidence="6">
    <location>
        <begin position="1"/>
        <end position="22"/>
    </location>
</feature>
<evidence type="ECO:0000256" key="4">
    <source>
        <dbReference type="ARBA" id="ARBA00023163"/>
    </source>
</evidence>
<evidence type="ECO:0000313" key="7">
    <source>
        <dbReference type="EMBL" id="KKA16886.1"/>
    </source>
</evidence>
<dbReference type="InterPro" id="IPR036864">
    <property type="entry name" value="Zn2-C6_fun-type_DNA-bd_sf"/>
</dbReference>
<dbReference type="CDD" id="cd12148">
    <property type="entry name" value="fungal_TF_MHR"/>
    <property type="match status" value="1"/>
</dbReference>
<dbReference type="AlphaFoldDB" id="A0A0F4YG19"/>
<dbReference type="GeneID" id="25321433"/>
<keyword evidence="5" id="KW-0539">Nucleus</keyword>
<evidence type="ECO:0000313" key="8">
    <source>
        <dbReference type="Proteomes" id="UP000053958"/>
    </source>
</evidence>
<comment type="caution">
    <text evidence="7">The sequence shown here is derived from an EMBL/GenBank/DDBJ whole genome shotgun (WGS) entry which is preliminary data.</text>
</comment>
<evidence type="ECO:0000256" key="5">
    <source>
        <dbReference type="ARBA" id="ARBA00023242"/>
    </source>
</evidence>
<sequence length="586" mass="66590">MDALGRHNLDVVQPGHRGGGPRACRPCAVAKAKCIPSEVDRSKCERGVWYRCSRLKKECVGQERKARRKRKTAPRQTRVAQLERKLDDIVNLLKSSHDAPAEDQESSKPSNSAYPAPSPVSMTQTPSATLCIRPLQEEGLAEEAAAPMPPTRDPLLEHSATSDQNTFSKSDKDTYLTIFKTSMARYFPFVVIDDHISAEELGRTKPFLLDVILVAAFHRDSGRQSRQLTNLLQLAIALVADLGLNRPLPINKYKAVPDVMRKVLQGSKVFETLRGTLEERRTFLGCFYLSSLFSSHLRGLEPLPYTPYVEECCQALVDAKQYPDDNYLVQLVRIQRVVNIIRQHVLDDQYKLRAPFGMHIASIQSELNSVKQSWGDVRNRNLLLMHYHSAEMFLHEFAIYDTPSRSGVLSDNDPFQRVESLYACLEAAAALVEAFFTIQPEEYIHLSMTPWLQVGHMMIIIRKLLFLDVPGWDLKYVRSKLDVPGMLDRIIKNASEARQAAKKSGIGQDGNYVHYRHDLLAELSKKMGALKQNFNEAIRAEEQMQHRQLSQPAQPSILGEMWTGETLLSMDEDFWEGFWQEWQALI</sequence>
<keyword evidence="8" id="KW-1185">Reference proteome</keyword>